<dbReference type="InterPro" id="IPR050339">
    <property type="entry name" value="CC_SR_Kinase"/>
</dbReference>
<dbReference type="GO" id="GO:0005737">
    <property type="term" value="C:cytoplasm"/>
    <property type="evidence" value="ECO:0007669"/>
    <property type="project" value="TreeGrafter"/>
</dbReference>
<keyword evidence="3" id="KW-0808">Transferase</keyword>
<accession>A0A6B2L3U0</accession>
<dbReference type="SMART" id="SM00220">
    <property type="entry name" value="S_TKc"/>
    <property type="match status" value="1"/>
</dbReference>
<comment type="catalytic activity">
    <reaction evidence="8">
        <text>L-threonyl-[protein] + ATP = O-phospho-L-threonyl-[protein] + ADP + H(+)</text>
        <dbReference type="Rhea" id="RHEA:46608"/>
        <dbReference type="Rhea" id="RHEA-COMP:11060"/>
        <dbReference type="Rhea" id="RHEA-COMP:11605"/>
        <dbReference type="ChEBI" id="CHEBI:15378"/>
        <dbReference type="ChEBI" id="CHEBI:30013"/>
        <dbReference type="ChEBI" id="CHEBI:30616"/>
        <dbReference type="ChEBI" id="CHEBI:61977"/>
        <dbReference type="ChEBI" id="CHEBI:456216"/>
        <dbReference type="EC" id="2.7.11.1"/>
    </reaction>
</comment>
<keyword evidence="6 10" id="KW-0067">ATP-binding</keyword>
<dbReference type="InterPro" id="IPR000719">
    <property type="entry name" value="Prot_kinase_dom"/>
</dbReference>
<dbReference type="Gene3D" id="1.10.510.10">
    <property type="entry name" value="Transferase(Phosphotransferase) domain 1"/>
    <property type="match status" value="1"/>
</dbReference>
<keyword evidence="5" id="KW-0418">Kinase</keyword>
<evidence type="ECO:0000256" key="6">
    <source>
        <dbReference type="ARBA" id="ARBA00022840"/>
    </source>
</evidence>
<name>A0A6B2L3U0_9EUKA</name>
<dbReference type="InterPro" id="IPR017441">
    <property type="entry name" value="Protein_kinase_ATP_BS"/>
</dbReference>
<dbReference type="EMBL" id="GIBP01002647">
    <property type="protein sequence ID" value="NDV31616.1"/>
    <property type="molecule type" value="Transcribed_RNA"/>
</dbReference>
<dbReference type="PANTHER" id="PTHR11042">
    <property type="entry name" value="EUKARYOTIC TRANSLATION INITIATION FACTOR 2-ALPHA KINASE EIF2-ALPHA KINASE -RELATED"/>
    <property type="match status" value="1"/>
</dbReference>
<dbReference type="PROSITE" id="PS00107">
    <property type="entry name" value="PROTEIN_KINASE_ATP"/>
    <property type="match status" value="1"/>
</dbReference>
<comment type="catalytic activity">
    <reaction evidence="9">
        <text>L-seryl-[protein] + ATP = O-phospho-L-seryl-[protein] + ADP + H(+)</text>
        <dbReference type="Rhea" id="RHEA:17989"/>
        <dbReference type="Rhea" id="RHEA-COMP:9863"/>
        <dbReference type="Rhea" id="RHEA-COMP:11604"/>
        <dbReference type="ChEBI" id="CHEBI:15378"/>
        <dbReference type="ChEBI" id="CHEBI:29999"/>
        <dbReference type="ChEBI" id="CHEBI:30616"/>
        <dbReference type="ChEBI" id="CHEBI:83421"/>
        <dbReference type="ChEBI" id="CHEBI:456216"/>
        <dbReference type="EC" id="2.7.11.1"/>
    </reaction>
</comment>
<reference evidence="13" key="1">
    <citation type="journal article" date="2020" name="J. Eukaryot. Microbiol.">
        <title>De novo Sequencing, Assembly and Annotation of the Transcriptome for the Free-Living Testate Amoeba Arcella intermedia.</title>
        <authorList>
            <person name="Ribeiro G.M."/>
            <person name="Porfirio-Sousa A.L."/>
            <person name="Maurer-Alcala X.X."/>
            <person name="Katz L.A."/>
            <person name="Lahr D.J.G."/>
        </authorList>
    </citation>
    <scope>NUCLEOTIDE SEQUENCE</scope>
</reference>
<dbReference type="GO" id="GO:0005524">
    <property type="term" value="F:ATP binding"/>
    <property type="evidence" value="ECO:0007669"/>
    <property type="project" value="UniProtKB-UniRule"/>
</dbReference>
<protein>
    <recommendedName>
        <fullName evidence="1">non-specific serine/threonine protein kinase</fullName>
        <ecNumber evidence="1">2.7.11.1</ecNumber>
    </recommendedName>
</protein>
<dbReference type="PROSITE" id="PS00108">
    <property type="entry name" value="PROTEIN_KINASE_ST"/>
    <property type="match status" value="1"/>
</dbReference>
<comment type="similarity">
    <text evidence="7">Belongs to the protein kinase superfamily. Ser/Thr protein kinase family. GCN2 subfamily.</text>
</comment>
<evidence type="ECO:0000256" key="3">
    <source>
        <dbReference type="ARBA" id="ARBA00022679"/>
    </source>
</evidence>
<dbReference type="GO" id="GO:0005634">
    <property type="term" value="C:nucleus"/>
    <property type="evidence" value="ECO:0007669"/>
    <property type="project" value="TreeGrafter"/>
</dbReference>
<evidence type="ECO:0000256" key="4">
    <source>
        <dbReference type="ARBA" id="ARBA00022741"/>
    </source>
</evidence>
<evidence type="ECO:0000256" key="1">
    <source>
        <dbReference type="ARBA" id="ARBA00012513"/>
    </source>
</evidence>
<proteinExistence type="inferred from homology"/>
<keyword evidence="2 11" id="KW-0723">Serine/threonine-protein kinase</keyword>
<dbReference type="Gene3D" id="3.30.200.20">
    <property type="entry name" value="Phosphorylase Kinase, domain 1"/>
    <property type="match status" value="1"/>
</dbReference>
<evidence type="ECO:0000256" key="10">
    <source>
        <dbReference type="PROSITE-ProRule" id="PRU10141"/>
    </source>
</evidence>
<sequence length="444" mass="50296">MPDSFYTAIPQYHLKRQQQLDIAKAALSSAYTVLHSSVHEIVMSDGKELIVYDQERRLVLVGTAHGPLQLVSYERGPGGGHGRREQGDGVSEESLNSGYYKRFFVEVKKIGAGSSGAVWLVRHHINYLELGEYALKKVPIGDSLEWLKIVLTEVKILEQIKVHPNIIGYKHSWLEMDQTADFGPKVPCLFILMEYANGGNLEDFVFSRREGLLDTEIWIFFLDLLFGIDYLHSMGIIHRDIKSPNILLHQDVDSKLKSRRNRLMISDFGTCVNNKFVKEASRTGNTGTPEWNAPELLIKDSEGKWGDYSACCDMWGLGLCLHFMAFGRLPWKASRANLKNLYEEIMKCHVELSETPSRSSDMIYLIKALLQKDPSRRPTSRDLILSLPIRNLVKSLNDPQLTRLLADVILQGPHTTSFSARSPVQFDNSTTATSQAYPKLHFDL</sequence>
<dbReference type="FunFam" id="3.30.200.20:FF:000306">
    <property type="entry name" value="IKS protein kinase"/>
    <property type="match status" value="1"/>
</dbReference>
<evidence type="ECO:0000256" key="11">
    <source>
        <dbReference type="RuleBase" id="RU000304"/>
    </source>
</evidence>
<dbReference type="PROSITE" id="PS50011">
    <property type="entry name" value="PROTEIN_KINASE_DOM"/>
    <property type="match status" value="1"/>
</dbReference>
<evidence type="ECO:0000256" key="9">
    <source>
        <dbReference type="ARBA" id="ARBA00048679"/>
    </source>
</evidence>
<evidence type="ECO:0000256" key="5">
    <source>
        <dbReference type="ARBA" id="ARBA00022777"/>
    </source>
</evidence>
<dbReference type="InterPro" id="IPR008271">
    <property type="entry name" value="Ser/Thr_kinase_AS"/>
</dbReference>
<dbReference type="GO" id="GO:0004674">
    <property type="term" value="F:protein serine/threonine kinase activity"/>
    <property type="evidence" value="ECO:0007669"/>
    <property type="project" value="UniProtKB-KW"/>
</dbReference>
<dbReference type="Pfam" id="PF00069">
    <property type="entry name" value="Pkinase"/>
    <property type="match status" value="1"/>
</dbReference>
<dbReference type="InterPro" id="IPR011009">
    <property type="entry name" value="Kinase-like_dom_sf"/>
</dbReference>
<dbReference type="AlphaFoldDB" id="A0A6B2L3U0"/>
<dbReference type="PANTHER" id="PTHR11042:SF138">
    <property type="entry name" value="SERINE_THREONINE-PROTEIN KINASE IKS1-RELATED"/>
    <property type="match status" value="1"/>
</dbReference>
<evidence type="ECO:0000256" key="8">
    <source>
        <dbReference type="ARBA" id="ARBA00047899"/>
    </source>
</evidence>
<evidence type="ECO:0000259" key="12">
    <source>
        <dbReference type="PROSITE" id="PS50011"/>
    </source>
</evidence>
<evidence type="ECO:0000256" key="2">
    <source>
        <dbReference type="ARBA" id="ARBA00022527"/>
    </source>
</evidence>
<dbReference type="SUPFAM" id="SSF56112">
    <property type="entry name" value="Protein kinase-like (PK-like)"/>
    <property type="match status" value="1"/>
</dbReference>
<feature type="domain" description="Protein kinase" evidence="12">
    <location>
        <begin position="104"/>
        <end position="390"/>
    </location>
</feature>
<dbReference type="EC" id="2.7.11.1" evidence="1"/>
<organism evidence="13">
    <name type="scientific">Arcella intermedia</name>
    <dbReference type="NCBI Taxonomy" id="1963864"/>
    <lineage>
        <taxon>Eukaryota</taxon>
        <taxon>Amoebozoa</taxon>
        <taxon>Tubulinea</taxon>
        <taxon>Elardia</taxon>
        <taxon>Arcellinida</taxon>
        <taxon>Sphaerothecina</taxon>
        <taxon>Arcellidae</taxon>
        <taxon>Arcella</taxon>
    </lineage>
</organism>
<keyword evidence="4 10" id="KW-0547">Nucleotide-binding</keyword>
<feature type="binding site" evidence="10">
    <location>
        <position position="136"/>
    </location>
    <ligand>
        <name>ATP</name>
        <dbReference type="ChEBI" id="CHEBI:30616"/>
    </ligand>
</feature>
<evidence type="ECO:0000256" key="7">
    <source>
        <dbReference type="ARBA" id="ARBA00037982"/>
    </source>
</evidence>
<evidence type="ECO:0000313" key="13">
    <source>
        <dbReference type="EMBL" id="NDV31616.1"/>
    </source>
</evidence>